<proteinExistence type="predicted"/>
<dbReference type="InParanoid" id="A0A1X2HAD1"/>
<gene>
    <name evidence="1" type="ORF">BCR43DRAFT_493319</name>
</gene>
<dbReference type="EMBL" id="MCGN01000006">
    <property type="protein sequence ID" value="ORY95631.1"/>
    <property type="molecule type" value="Genomic_DNA"/>
</dbReference>
<evidence type="ECO:0000313" key="1">
    <source>
        <dbReference type="EMBL" id="ORY95631.1"/>
    </source>
</evidence>
<evidence type="ECO:0000313" key="2">
    <source>
        <dbReference type="Proteomes" id="UP000242180"/>
    </source>
</evidence>
<comment type="caution">
    <text evidence="1">The sequence shown here is derived from an EMBL/GenBank/DDBJ whole genome shotgun (WGS) entry which is preliminary data.</text>
</comment>
<dbReference type="Proteomes" id="UP000242180">
    <property type="component" value="Unassembled WGS sequence"/>
</dbReference>
<name>A0A1X2HAD1_SYNRA</name>
<protein>
    <submittedName>
        <fullName evidence="1">Uncharacterized protein</fullName>
    </submittedName>
</protein>
<keyword evidence="2" id="KW-1185">Reference proteome</keyword>
<accession>A0A1X2HAD1</accession>
<dbReference type="AlphaFoldDB" id="A0A1X2HAD1"/>
<reference evidence="1 2" key="1">
    <citation type="submission" date="2016-07" db="EMBL/GenBank/DDBJ databases">
        <title>Pervasive Adenine N6-methylation of Active Genes in Fungi.</title>
        <authorList>
            <consortium name="DOE Joint Genome Institute"/>
            <person name="Mondo S.J."/>
            <person name="Dannebaum R.O."/>
            <person name="Kuo R.C."/>
            <person name="Labutti K."/>
            <person name="Haridas S."/>
            <person name="Kuo A."/>
            <person name="Salamov A."/>
            <person name="Ahrendt S.R."/>
            <person name="Lipzen A."/>
            <person name="Sullivan W."/>
            <person name="Andreopoulos W.B."/>
            <person name="Clum A."/>
            <person name="Lindquist E."/>
            <person name="Daum C."/>
            <person name="Ramamoorthy G.K."/>
            <person name="Gryganskyi A."/>
            <person name="Culley D."/>
            <person name="Magnuson J.K."/>
            <person name="James T.Y."/>
            <person name="O'Malley M.A."/>
            <person name="Stajich J.E."/>
            <person name="Spatafora J.W."/>
            <person name="Visel A."/>
            <person name="Grigoriev I.V."/>
        </authorList>
    </citation>
    <scope>NUCLEOTIDE SEQUENCE [LARGE SCALE GENOMIC DNA]</scope>
    <source>
        <strain evidence="1 2">NRRL 2496</strain>
    </source>
</reference>
<organism evidence="1 2">
    <name type="scientific">Syncephalastrum racemosum</name>
    <name type="common">Filamentous fungus</name>
    <dbReference type="NCBI Taxonomy" id="13706"/>
    <lineage>
        <taxon>Eukaryota</taxon>
        <taxon>Fungi</taxon>
        <taxon>Fungi incertae sedis</taxon>
        <taxon>Mucoromycota</taxon>
        <taxon>Mucoromycotina</taxon>
        <taxon>Mucoromycetes</taxon>
        <taxon>Mucorales</taxon>
        <taxon>Syncephalastraceae</taxon>
        <taxon>Syncephalastrum</taxon>
    </lineage>
</organism>
<sequence>MDLLRKPECQGHLRSATYGVQCARSRVTLMKTNFCSSHKYPGGKHALDHNTSRSGAKVRNDKSFRTARLLLDRASRTRKALPQGPMPTKPILASGVRRKLITCFEQTGWRCYPIFFLPNICLVYPAPAYPSFFLSQILVNDTLTLHLVAYLGPAFRA</sequence>